<dbReference type="GO" id="GO:0003676">
    <property type="term" value="F:nucleic acid binding"/>
    <property type="evidence" value="ECO:0007669"/>
    <property type="project" value="InterPro"/>
</dbReference>
<sequence>MKEKKRNRLRVKMTENNSQENTIRRKGRGFFTKIPGVTDNISASALNNEPNLSASALNKQSNLSASALNKESNISASALNKQNLGASASNKQNFSAPALNRKRKEETDVEKLLEETEEEKEMTHKQVTESMEKLLLEEEMEVDEWGTKDTWDSGPGSSQAPKFENEGFKMVEKKKNKEKLKETFDVVTSAKKDRKEPSKGKRFVIAQVQEKRLIAVAPSPNVGSNWPFFIEIPDSLEIESERPLYLGDSVYVTNFEWIENRRHLEMDTWMYQSRINFQATATEIIETQLAPWIKNTGFTFDLKRRKKEGSGPKSIGSARVIAFGLERGATLTTRQCLDFDLSELKRGQLIDLQLAHIPEGWLIAAGYILPPGSYLRHGTEMIASGNSHVLGVASLHKENWRFKTPNGQPTFFPITPEYTNEEIDFAENIMAAALIVASEIDETARIETLFQGTLGLRTKEERRNFYIAFETTDRSFSKKVCDVWTKDTAISAKMNYGSKAFAQGVIKEIMKKCTEDNLIVIEIDIFLIPHLEAEQEDDFEAMIQGEDVIIITSEGGGGLRAQSETLGFHLASQIMEREESKRAEILKSLFARRGTDEKVKGGKSGESKLEWRQQLNDQQQETIENWLNEGAGRVHFQQAPPGTGKTRVAAACIAAIVHQNPDCAVLATSGSNLPVSKLTEEAARTLPDQDMIAFFSGMAKVRYSEHIALLENHLLATKINKEGYQNKLEPGQARDVKIYLEKIEKHPKQAAERKVGAVLQKTEFRNVVFATIHMALSIPGAHVTTTHLVVDEVTQVSFTSMVHLLCQMPNVASVLLTGDRRQIGTHLNDLPDLIHEGFGLESLTTQIQHCPRISTTTLIYCYRAHPTLVQCFDYASYRQHNERVIPAIAATERRGLTDLGINLPVSDIPLILLNICGHTEIDPASFSIENPEQTVAARKIVEIFEKRDPGGTVVICLYSFQAERLKQSLKEVGLNVPIHTTDAFQAQEKNLIVLVTTRTNSTEAPAGNLTSAFLKDSGRATVSISRAQHGMVVIADFSAISEGEVWRRFIEEASRHTPIVGEKYLDLMEIENPSRGAGGVLQDKRGWTIQAAMAEPRQQKAQQGRGGRKCMRCGGFGHLTTDCRRN</sequence>
<dbReference type="WBParaSite" id="scaffold323_cov165.g798">
    <property type="protein sequence ID" value="scaffold323_cov165.g798"/>
    <property type="gene ID" value="scaffold323_cov165.g798"/>
</dbReference>
<dbReference type="GO" id="GO:0005524">
    <property type="term" value="F:ATP binding"/>
    <property type="evidence" value="ECO:0007669"/>
    <property type="project" value="UniProtKB-KW"/>
</dbReference>
<dbReference type="InterPro" id="IPR047187">
    <property type="entry name" value="SF1_C_Upf1"/>
</dbReference>
<protein>
    <submittedName>
        <fullName evidence="9">CCHC-type domain-containing protein</fullName>
    </submittedName>
</protein>
<keyword evidence="5" id="KW-0862">Zinc</keyword>
<evidence type="ECO:0000256" key="2">
    <source>
        <dbReference type="ARBA" id="ARBA00022801"/>
    </source>
</evidence>
<feature type="compositionally biased region" description="Polar residues" evidence="6">
    <location>
        <begin position="86"/>
        <end position="95"/>
    </location>
</feature>
<dbReference type="SUPFAM" id="SSF52540">
    <property type="entry name" value="P-loop containing nucleoside triphosphate hydrolases"/>
    <property type="match status" value="1"/>
</dbReference>
<keyword evidence="5" id="KW-0479">Metal-binding</keyword>
<evidence type="ECO:0000256" key="4">
    <source>
        <dbReference type="ARBA" id="ARBA00022840"/>
    </source>
</evidence>
<reference evidence="9" key="1">
    <citation type="submission" date="2022-11" db="UniProtKB">
        <authorList>
            <consortium name="WormBaseParasite"/>
        </authorList>
    </citation>
    <scope>IDENTIFICATION</scope>
</reference>
<evidence type="ECO:0000256" key="3">
    <source>
        <dbReference type="ARBA" id="ARBA00022806"/>
    </source>
</evidence>
<dbReference type="Proteomes" id="UP000887561">
    <property type="component" value="Unplaced"/>
</dbReference>
<feature type="domain" description="CCHC-type" evidence="7">
    <location>
        <begin position="1108"/>
        <end position="1125"/>
    </location>
</feature>
<dbReference type="GO" id="GO:0019899">
    <property type="term" value="F:enzyme binding"/>
    <property type="evidence" value="ECO:0007669"/>
    <property type="project" value="UniProtKB-ARBA"/>
</dbReference>
<feature type="region of interest" description="Disordered" evidence="6">
    <location>
        <begin position="1"/>
        <end position="27"/>
    </location>
</feature>
<proteinExistence type="predicted"/>
<dbReference type="SUPFAM" id="SSF57756">
    <property type="entry name" value="Retrovirus zinc finger-like domains"/>
    <property type="match status" value="1"/>
</dbReference>
<dbReference type="PANTHER" id="PTHR43788:SF8">
    <property type="entry name" value="DNA-BINDING PROTEIN SMUBP-2"/>
    <property type="match status" value="1"/>
</dbReference>
<evidence type="ECO:0000313" key="9">
    <source>
        <dbReference type="WBParaSite" id="scaffold323_cov165.g798"/>
    </source>
</evidence>
<dbReference type="InterPro" id="IPR027417">
    <property type="entry name" value="P-loop_NTPase"/>
</dbReference>
<evidence type="ECO:0000256" key="1">
    <source>
        <dbReference type="ARBA" id="ARBA00022741"/>
    </source>
</evidence>
<keyword evidence="8" id="KW-1185">Reference proteome</keyword>
<keyword evidence="3" id="KW-0347">Helicase</keyword>
<keyword evidence="4" id="KW-0067">ATP-binding</keyword>
<dbReference type="CDD" id="cd18808">
    <property type="entry name" value="SF1_C_Upf1"/>
    <property type="match status" value="1"/>
</dbReference>
<name>A0A915M939_MELJA</name>
<evidence type="ECO:0000256" key="5">
    <source>
        <dbReference type="PROSITE-ProRule" id="PRU00047"/>
    </source>
</evidence>
<keyword evidence="2" id="KW-0378">Hydrolase</keyword>
<dbReference type="InterPro" id="IPR001878">
    <property type="entry name" value="Znf_CCHC"/>
</dbReference>
<evidence type="ECO:0000256" key="6">
    <source>
        <dbReference type="SAM" id="MobiDB-lite"/>
    </source>
</evidence>
<dbReference type="InterPro" id="IPR036875">
    <property type="entry name" value="Znf_CCHC_sf"/>
</dbReference>
<keyword evidence="1" id="KW-0547">Nucleotide-binding</keyword>
<evidence type="ECO:0000259" key="7">
    <source>
        <dbReference type="PROSITE" id="PS50158"/>
    </source>
</evidence>
<organism evidence="8 9">
    <name type="scientific">Meloidogyne javanica</name>
    <name type="common">Root-knot nematode worm</name>
    <dbReference type="NCBI Taxonomy" id="6303"/>
    <lineage>
        <taxon>Eukaryota</taxon>
        <taxon>Metazoa</taxon>
        <taxon>Ecdysozoa</taxon>
        <taxon>Nematoda</taxon>
        <taxon>Chromadorea</taxon>
        <taxon>Rhabditida</taxon>
        <taxon>Tylenchina</taxon>
        <taxon>Tylenchomorpha</taxon>
        <taxon>Tylenchoidea</taxon>
        <taxon>Meloidogynidae</taxon>
        <taxon>Meloidogyninae</taxon>
        <taxon>Meloidogyne</taxon>
        <taxon>Meloidogyne incognita group</taxon>
    </lineage>
</organism>
<keyword evidence="5" id="KW-0863">Zinc-finger</keyword>
<evidence type="ECO:0000313" key="8">
    <source>
        <dbReference type="Proteomes" id="UP000887561"/>
    </source>
</evidence>
<dbReference type="Pfam" id="PF13087">
    <property type="entry name" value="AAA_12"/>
    <property type="match status" value="1"/>
</dbReference>
<dbReference type="GO" id="GO:0008270">
    <property type="term" value="F:zinc ion binding"/>
    <property type="evidence" value="ECO:0007669"/>
    <property type="project" value="UniProtKB-KW"/>
</dbReference>
<dbReference type="PANTHER" id="PTHR43788">
    <property type="entry name" value="DNA2/NAM7 HELICASE FAMILY MEMBER"/>
    <property type="match status" value="1"/>
</dbReference>
<feature type="region of interest" description="Disordered" evidence="6">
    <location>
        <begin position="86"/>
        <end position="108"/>
    </location>
</feature>
<dbReference type="GO" id="GO:0043139">
    <property type="term" value="F:5'-3' DNA helicase activity"/>
    <property type="evidence" value="ECO:0007669"/>
    <property type="project" value="TreeGrafter"/>
</dbReference>
<accession>A0A915M939</accession>
<dbReference type="Pfam" id="PF13245">
    <property type="entry name" value="AAA_19"/>
    <property type="match status" value="1"/>
</dbReference>
<dbReference type="GO" id="GO:0016787">
    <property type="term" value="F:hydrolase activity"/>
    <property type="evidence" value="ECO:0007669"/>
    <property type="project" value="UniProtKB-KW"/>
</dbReference>
<dbReference type="InterPro" id="IPR050534">
    <property type="entry name" value="Coronavir_polyprotein_1ab"/>
</dbReference>
<dbReference type="InterPro" id="IPR041679">
    <property type="entry name" value="DNA2/NAM7-like_C"/>
</dbReference>
<dbReference type="PROSITE" id="PS50158">
    <property type="entry name" value="ZF_CCHC"/>
    <property type="match status" value="1"/>
</dbReference>
<dbReference type="AlphaFoldDB" id="A0A915M939"/>
<feature type="compositionally biased region" description="Basic residues" evidence="6">
    <location>
        <begin position="1"/>
        <end position="11"/>
    </location>
</feature>
<dbReference type="Gene3D" id="3.40.50.300">
    <property type="entry name" value="P-loop containing nucleotide triphosphate hydrolases"/>
    <property type="match status" value="2"/>
</dbReference>